<dbReference type="InterPro" id="IPR031100">
    <property type="entry name" value="LOG_fam"/>
</dbReference>
<dbReference type="EC" id="3.2.2.4" evidence="2"/>
<reference evidence="4 5" key="1">
    <citation type="submission" date="2023-02" db="EMBL/GenBank/DDBJ databases">
        <title>Genome sequence of Lentisphaera profundi SAORIC-696.</title>
        <authorList>
            <person name="Kim e."/>
            <person name="Cho J.-C."/>
            <person name="Choi A."/>
            <person name="Kang I."/>
        </authorList>
    </citation>
    <scope>NUCLEOTIDE SEQUENCE [LARGE SCALE GENOMIC DNA]</scope>
    <source>
        <strain evidence="4 5">SAORIC-696</strain>
    </source>
</reference>
<comment type="catalytic activity">
    <reaction evidence="1">
        <text>AMP + H2O = D-ribose 5-phosphate + adenine</text>
        <dbReference type="Rhea" id="RHEA:20129"/>
        <dbReference type="ChEBI" id="CHEBI:15377"/>
        <dbReference type="ChEBI" id="CHEBI:16708"/>
        <dbReference type="ChEBI" id="CHEBI:78346"/>
        <dbReference type="ChEBI" id="CHEBI:456215"/>
        <dbReference type="EC" id="3.2.2.4"/>
    </reaction>
</comment>
<evidence type="ECO:0000256" key="1">
    <source>
        <dbReference type="ARBA" id="ARBA00000274"/>
    </source>
</evidence>
<dbReference type="PANTHER" id="PTHR43393:SF3">
    <property type="entry name" value="LYSINE DECARBOXYLASE-LIKE PROTEIN"/>
    <property type="match status" value="1"/>
</dbReference>
<evidence type="ECO:0000256" key="3">
    <source>
        <dbReference type="ARBA" id="ARBA00031983"/>
    </source>
</evidence>
<proteinExistence type="predicted"/>
<organism evidence="4 5">
    <name type="scientific">Lentisphaera profundi</name>
    <dbReference type="NCBI Taxonomy" id="1658616"/>
    <lineage>
        <taxon>Bacteria</taxon>
        <taxon>Pseudomonadati</taxon>
        <taxon>Lentisphaerota</taxon>
        <taxon>Lentisphaeria</taxon>
        <taxon>Lentisphaerales</taxon>
        <taxon>Lentisphaeraceae</taxon>
        <taxon>Lentisphaera</taxon>
    </lineage>
</organism>
<dbReference type="InterPro" id="IPR052341">
    <property type="entry name" value="LOG_family_nucleotidases"/>
</dbReference>
<dbReference type="SUPFAM" id="SSF102405">
    <property type="entry name" value="MCP/YpsA-like"/>
    <property type="match status" value="1"/>
</dbReference>
<name>A0ABY7VR77_9BACT</name>
<dbReference type="EMBL" id="CP117811">
    <property type="protein sequence ID" value="WDE96708.1"/>
    <property type="molecule type" value="Genomic_DNA"/>
</dbReference>
<keyword evidence="5" id="KW-1185">Reference proteome</keyword>
<evidence type="ECO:0000256" key="2">
    <source>
        <dbReference type="ARBA" id="ARBA00011985"/>
    </source>
</evidence>
<dbReference type="PANTHER" id="PTHR43393">
    <property type="entry name" value="CYTOKININ RIBOSIDE 5'-MONOPHOSPHATE PHOSPHORIBOHYDROLASE"/>
    <property type="match status" value="1"/>
</dbReference>
<evidence type="ECO:0000313" key="4">
    <source>
        <dbReference type="EMBL" id="WDE96708.1"/>
    </source>
</evidence>
<evidence type="ECO:0000313" key="5">
    <source>
        <dbReference type="Proteomes" id="UP001214250"/>
    </source>
</evidence>
<sequence length="273" mass="31093">MGLHGRGKKPVKAYENMDFINSSDGRLLRIMSEMIEPKRRFSKSKIRDSIAFFGSARLLSKEDAGIMLERAELTGDESKIQKAQGAVKMSRYFEESVELAEMLTKWSIENDFGYYICSGGGPGIMEAANLGASKVPGGQSIGLNISLPFEQEPNPYISPELNFEFNYFFIRKFWFTYLAKAIVVFPGGFGTFDEFFEILTLIQTGKTTKTIPIVLYGKEFWSNIVNFDYLVEAGVICKKDLDLFVWADSPKEAFEYVIAELKLQRRLHSEFYQ</sequence>
<dbReference type="Proteomes" id="UP001214250">
    <property type="component" value="Chromosome 1"/>
</dbReference>
<dbReference type="Pfam" id="PF03641">
    <property type="entry name" value="Lysine_decarbox"/>
    <property type="match status" value="1"/>
</dbReference>
<accession>A0ABY7VR77</accession>
<dbReference type="Gene3D" id="3.40.50.450">
    <property type="match status" value="1"/>
</dbReference>
<gene>
    <name evidence="4" type="ORF">PQO03_01845</name>
</gene>
<protein>
    <recommendedName>
        <fullName evidence="3">AMP nucleosidase</fullName>
        <ecNumber evidence="2">3.2.2.4</ecNumber>
    </recommendedName>
    <alternativeName>
        <fullName evidence="3">AMP nucleosidase</fullName>
    </alternativeName>
</protein>
<dbReference type="RefSeq" id="WP_274150773.1">
    <property type="nucleotide sequence ID" value="NZ_CP117811.1"/>
</dbReference>